<dbReference type="STRING" id="230819.A0A5C3KDD0"/>
<dbReference type="OrthoDB" id="3249394at2759"/>
<dbReference type="EMBL" id="ML210467">
    <property type="protein sequence ID" value="TFK17747.1"/>
    <property type="molecule type" value="Genomic_DNA"/>
</dbReference>
<feature type="compositionally biased region" description="Basic and acidic residues" evidence="1">
    <location>
        <begin position="41"/>
        <end position="57"/>
    </location>
</feature>
<evidence type="ECO:0000259" key="2">
    <source>
        <dbReference type="Pfam" id="PF17921"/>
    </source>
</evidence>
<dbReference type="Pfam" id="PF17921">
    <property type="entry name" value="Integrase_H2C2"/>
    <property type="match status" value="1"/>
</dbReference>
<accession>A0A5C3KDD0</accession>
<reference evidence="3 4" key="1">
    <citation type="journal article" date="2019" name="Nat. Ecol. Evol.">
        <title>Megaphylogeny resolves global patterns of mushroom evolution.</title>
        <authorList>
            <person name="Varga T."/>
            <person name="Krizsan K."/>
            <person name="Foldi C."/>
            <person name="Dima B."/>
            <person name="Sanchez-Garcia M."/>
            <person name="Sanchez-Ramirez S."/>
            <person name="Szollosi G.J."/>
            <person name="Szarkandi J.G."/>
            <person name="Papp V."/>
            <person name="Albert L."/>
            <person name="Andreopoulos W."/>
            <person name="Angelini C."/>
            <person name="Antonin V."/>
            <person name="Barry K.W."/>
            <person name="Bougher N.L."/>
            <person name="Buchanan P."/>
            <person name="Buyck B."/>
            <person name="Bense V."/>
            <person name="Catcheside P."/>
            <person name="Chovatia M."/>
            <person name="Cooper J."/>
            <person name="Damon W."/>
            <person name="Desjardin D."/>
            <person name="Finy P."/>
            <person name="Geml J."/>
            <person name="Haridas S."/>
            <person name="Hughes K."/>
            <person name="Justo A."/>
            <person name="Karasinski D."/>
            <person name="Kautmanova I."/>
            <person name="Kiss B."/>
            <person name="Kocsube S."/>
            <person name="Kotiranta H."/>
            <person name="LaButti K.M."/>
            <person name="Lechner B.E."/>
            <person name="Liimatainen K."/>
            <person name="Lipzen A."/>
            <person name="Lukacs Z."/>
            <person name="Mihaltcheva S."/>
            <person name="Morgado L.N."/>
            <person name="Niskanen T."/>
            <person name="Noordeloos M.E."/>
            <person name="Ohm R.A."/>
            <person name="Ortiz-Santana B."/>
            <person name="Ovrebo C."/>
            <person name="Racz N."/>
            <person name="Riley R."/>
            <person name="Savchenko A."/>
            <person name="Shiryaev A."/>
            <person name="Soop K."/>
            <person name="Spirin V."/>
            <person name="Szebenyi C."/>
            <person name="Tomsovsky M."/>
            <person name="Tulloss R.E."/>
            <person name="Uehling J."/>
            <person name="Grigoriev I.V."/>
            <person name="Vagvolgyi C."/>
            <person name="Papp T."/>
            <person name="Martin F.M."/>
            <person name="Miettinen O."/>
            <person name="Hibbett D.S."/>
            <person name="Nagy L.G."/>
        </authorList>
    </citation>
    <scope>NUCLEOTIDE SEQUENCE [LARGE SCALE GENOMIC DNA]</scope>
    <source>
        <strain evidence="3 4">CBS 121175</strain>
    </source>
</reference>
<keyword evidence="4" id="KW-1185">Reference proteome</keyword>
<dbReference type="AlphaFoldDB" id="A0A5C3KDD0"/>
<feature type="non-terminal residue" evidence="3">
    <location>
        <position position="193"/>
    </location>
</feature>
<evidence type="ECO:0000313" key="4">
    <source>
        <dbReference type="Proteomes" id="UP000307440"/>
    </source>
</evidence>
<dbReference type="Gene3D" id="1.10.340.70">
    <property type="match status" value="1"/>
</dbReference>
<feature type="region of interest" description="Disordered" evidence="1">
    <location>
        <begin position="36"/>
        <end position="57"/>
    </location>
</feature>
<proteinExistence type="predicted"/>
<sequence length="193" mass="22011">PKQRARQKPAAPPPKTGRTEMSSEWAKHLVATRSFALLGPGERREGGNPKDKPRTVPEKLVTRLPPRQQTAITHKDTLENSPTPASIANTVVLKTTTDALLGLNIPELIKTKYVKCAFFKNVVTNPRHYKNFEMEGYLLYMKTEEGKRMLTIPDCKHEGRNIRELIIAEAHTLLAHLGTRKTLNYLRDHVWWK</sequence>
<feature type="domain" description="Integrase zinc-binding" evidence="2">
    <location>
        <begin position="161"/>
        <end position="193"/>
    </location>
</feature>
<gene>
    <name evidence="3" type="ORF">FA15DRAFT_546393</name>
</gene>
<name>A0A5C3KDD0_COPMA</name>
<organism evidence="3 4">
    <name type="scientific">Coprinopsis marcescibilis</name>
    <name type="common">Agaric fungus</name>
    <name type="synonym">Psathyrella marcescibilis</name>
    <dbReference type="NCBI Taxonomy" id="230819"/>
    <lineage>
        <taxon>Eukaryota</taxon>
        <taxon>Fungi</taxon>
        <taxon>Dikarya</taxon>
        <taxon>Basidiomycota</taxon>
        <taxon>Agaricomycotina</taxon>
        <taxon>Agaricomycetes</taxon>
        <taxon>Agaricomycetidae</taxon>
        <taxon>Agaricales</taxon>
        <taxon>Agaricineae</taxon>
        <taxon>Psathyrellaceae</taxon>
        <taxon>Coprinopsis</taxon>
    </lineage>
</organism>
<evidence type="ECO:0000256" key="1">
    <source>
        <dbReference type="SAM" id="MobiDB-lite"/>
    </source>
</evidence>
<dbReference type="Proteomes" id="UP000307440">
    <property type="component" value="Unassembled WGS sequence"/>
</dbReference>
<evidence type="ECO:0000313" key="3">
    <source>
        <dbReference type="EMBL" id="TFK17747.1"/>
    </source>
</evidence>
<dbReference type="InterPro" id="IPR041588">
    <property type="entry name" value="Integrase_H2C2"/>
</dbReference>
<feature type="non-terminal residue" evidence="3">
    <location>
        <position position="1"/>
    </location>
</feature>
<feature type="region of interest" description="Disordered" evidence="1">
    <location>
        <begin position="1"/>
        <end position="23"/>
    </location>
</feature>
<protein>
    <recommendedName>
        <fullName evidence="2">Integrase zinc-binding domain-containing protein</fullName>
    </recommendedName>
</protein>